<dbReference type="RefSeq" id="WP_222976487.1">
    <property type="nucleotide sequence ID" value="NZ_JAINVZ010000005.1"/>
</dbReference>
<comment type="caution">
    <text evidence="1">The sequence shown here is derived from an EMBL/GenBank/DDBJ whole genome shotgun (WGS) entry which is preliminary data.</text>
</comment>
<gene>
    <name evidence="1" type="ORF">K7472_10490</name>
</gene>
<organism evidence="1 2">
    <name type="scientific">Streptantibioticus parmotrematis</name>
    <dbReference type="NCBI Taxonomy" id="2873249"/>
    <lineage>
        <taxon>Bacteria</taxon>
        <taxon>Bacillati</taxon>
        <taxon>Actinomycetota</taxon>
        <taxon>Actinomycetes</taxon>
        <taxon>Kitasatosporales</taxon>
        <taxon>Streptomycetaceae</taxon>
        <taxon>Streptantibioticus</taxon>
    </lineage>
</organism>
<reference evidence="1 2" key="1">
    <citation type="submission" date="2021-08" db="EMBL/GenBank/DDBJ databases">
        <title>Streptomyces sp. PTM05 isolated from lichen.</title>
        <authorList>
            <person name="Somphong A."/>
            <person name="Phongsopitanun W."/>
            <person name="Tanasupawat S."/>
        </authorList>
    </citation>
    <scope>NUCLEOTIDE SEQUENCE [LARGE SCALE GENOMIC DNA]</scope>
    <source>
        <strain evidence="1 2">Ptm05</strain>
    </source>
</reference>
<dbReference type="PANTHER" id="PTHR37943">
    <property type="entry name" value="PROTEIN VES"/>
    <property type="match status" value="1"/>
</dbReference>
<accession>A0ABS7QTW6</accession>
<dbReference type="EMBL" id="JAINVZ010000005">
    <property type="protein sequence ID" value="MBY8885272.1"/>
    <property type="molecule type" value="Genomic_DNA"/>
</dbReference>
<dbReference type="PANTHER" id="PTHR37943:SF1">
    <property type="entry name" value="PROTEIN VES"/>
    <property type="match status" value="1"/>
</dbReference>
<keyword evidence="2" id="KW-1185">Reference proteome</keyword>
<dbReference type="InterPro" id="IPR011051">
    <property type="entry name" value="RmlC_Cupin_sf"/>
</dbReference>
<dbReference type="InterPro" id="IPR014710">
    <property type="entry name" value="RmlC-like_jellyroll"/>
</dbReference>
<name>A0ABS7QTW6_9ACTN</name>
<protein>
    <submittedName>
        <fullName evidence="1">HutD family protein</fullName>
    </submittedName>
</protein>
<dbReference type="Pfam" id="PF05962">
    <property type="entry name" value="HutD"/>
    <property type="match status" value="1"/>
</dbReference>
<dbReference type="SUPFAM" id="SSF51182">
    <property type="entry name" value="RmlC-like cupins"/>
    <property type="match status" value="1"/>
</dbReference>
<evidence type="ECO:0000313" key="2">
    <source>
        <dbReference type="Proteomes" id="UP001198565"/>
    </source>
</evidence>
<proteinExistence type="predicted"/>
<dbReference type="CDD" id="cd20293">
    <property type="entry name" value="cupin_HutD_N"/>
    <property type="match status" value="1"/>
</dbReference>
<sequence length="190" mass="19952">MAGTTVLSWDDLEATPWRNGGGSTRGIASFPTGSTLADFDWRVSLAEVEADGPFSAFPGIDRVIMLVDGGGMDLDVDGATHRLGRFDTLAFDGDATTTCRLPAGPTRDLNLMTRRGRTRGSLRAVDVTGRYETGVDEEGDVTVLVALTTGLAVTPDSGLGLLDSVVRDRPGPLSVTGTGTLAEIRISPQQ</sequence>
<dbReference type="Proteomes" id="UP001198565">
    <property type="component" value="Unassembled WGS sequence"/>
</dbReference>
<evidence type="ECO:0000313" key="1">
    <source>
        <dbReference type="EMBL" id="MBY8885272.1"/>
    </source>
</evidence>
<dbReference type="InterPro" id="IPR010282">
    <property type="entry name" value="Uncharacterised_HutD/Ves"/>
</dbReference>
<dbReference type="Gene3D" id="2.60.120.10">
    <property type="entry name" value="Jelly Rolls"/>
    <property type="match status" value="1"/>
</dbReference>